<organism evidence="2 3">
    <name type="scientific">Iris pallida</name>
    <name type="common">Sweet iris</name>
    <dbReference type="NCBI Taxonomy" id="29817"/>
    <lineage>
        <taxon>Eukaryota</taxon>
        <taxon>Viridiplantae</taxon>
        <taxon>Streptophyta</taxon>
        <taxon>Embryophyta</taxon>
        <taxon>Tracheophyta</taxon>
        <taxon>Spermatophyta</taxon>
        <taxon>Magnoliopsida</taxon>
        <taxon>Liliopsida</taxon>
        <taxon>Asparagales</taxon>
        <taxon>Iridaceae</taxon>
        <taxon>Iridoideae</taxon>
        <taxon>Irideae</taxon>
        <taxon>Iris</taxon>
    </lineage>
</organism>
<feature type="compositionally biased region" description="Basic residues" evidence="1">
    <location>
        <begin position="42"/>
        <end position="58"/>
    </location>
</feature>
<comment type="caution">
    <text evidence="2">The sequence shown here is derived from an EMBL/GenBank/DDBJ whole genome shotgun (WGS) entry which is preliminary data.</text>
</comment>
<sequence length="106" mass="11941">MSKKRLYKGEFLQRKDPKSTASGYHAPPDKRSSHHAPSDKRSSHHAPSVRRSRHHAPPTRRIPPYLQQLSHVRPAQLSAQLCATLPTRLTWPSRAQLCAALPARLA</sequence>
<feature type="compositionally biased region" description="Basic and acidic residues" evidence="1">
    <location>
        <begin position="27"/>
        <end position="41"/>
    </location>
</feature>
<protein>
    <submittedName>
        <fullName evidence="2">Uncharacterized protein</fullName>
    </submittedName>
</protein>
<feature type="compositionally biased region" description="Basic and acidic residues" evidence="1">
    <location>
        <begin position="7"/>
        <end position="18"/>
    </location>
</feature>
<evidence type="ECO:0000313" key="2">
    <source>
        <dbReference type="EMBL" id="KAJ6807272.1"/>
    </source>
</evidence>
<gene>
    <name evidence="2" type="ORF">M6B38_172635</name>
</gene>
<dbReference type="AlphaFoldDB" id="A0AAX6ESY5"/>
<evidence type="ECO:0000313" key="3">
    <source>
        <dbReference type="Proteomes" id="UP001140949"/>
    </source>
</evidence>
<keyword evidence="3" id="KW-1185">Reference proteome</keyword>
<reference evidence="2" key="2">
    <citation type="submission" date="2023-04" db="EMBL/GenBank/DDBJ databases">
        <authorList>
            <person name="Bruccoleri R.E."/>
            <person name="Oakeley E.J."/>
            <person name="Faust A.-M."/>
            <person name="Dessus-Babus S."/>
            <person name="Altorfer M."/>
            <person name="Burckhardt D."/>
            <person name="Oertli M."/>
            <person name="Naumann U."/>
            <person name="Petersen F."/>
            <person name="Wong J."/>
        </authorList>
    </citation>
    <scope>NUCLEOTIDE SEQUENCE</scope>
    <source>
        <strain evidence="2">GSM-AAB239-AS_SAM_17_03QT</strain>
        <tissue evidence="2">Leaf</tissue>
    </source>
</reference>
<feature type="region of interest" description="Disordered" evidence="1">
    <location>
        <begin position="1"/>
        <end position="65"/>
    </location>
</feature>
<dbReference type="EMBL" id="JANAVB010034019">
    <property type="protein sequence ID" value="KAJ6807272.1"/>
    <property type="molecule type" value="Genomic_DNA"/>
</dbReference>
<name>A0AAX6ESY5_IRIPA</name>
<accession>A0AAX6ESY5</accession>
<reference evidence="2" key="1">
    <citation type="journal article" date="2023" name="GigaByte">
        <title>Genome assembly of the bearded iris, Iris pallida Lam.</title>
        <authorList>
            <person name="Bruccoleri R.E."/>
            <person name="Oakeley E.J."/>
            <person name="Faust A.M.E."/>
            <person name="Altorfer M."/>
            <person name="Dessus-Babus S."/>
            <person name="Burckhardt D."/>
            <person name="Oertli M."/>
            <person name="Naumann U."/>
            <person name="Petersen F."/>
            <person name="Wong J."/>
        </authorList>
    </citation>
    <scope>NUCLEOTIDE SEQUENCE</scope>
    <source>
        <strain evidence="2">GSM-AAB239-AS_SAM_17_03QT</strain>
    </source>
</reference>
<dbReference type="Proteomes" id="UP001140949">
    <property type="component" value="Unassembled WGS sequence"/>
</dbReference>
<proteinExistence type="predicted"/>
<evidence type="ECO:0000256" key="1">
    <source>
        <dbReference type="SAM" id="MobiDB-lite"/>
    </source>
</evidence>